<dbReference type="SUPFAM" id="SSF50118">
    <property type="entry name" value="Cell growth inhibitor/plasmid maintenance toxic component"/>
    <property type="match status" value="1"/>
</dbReference>
<dbReference type="Proteomes" id="UP000003835">
    <property type="component" value="Unassembled WGS sequence"/>
</dbReference>
<dbReference type="AlphaFoldDB" id="B4W3B0"/>
<dbReference type="HOGENOM" id="CLU_2104810_0_0_3"/>
<evidence type="ECO:0000313" key="2">
    <source>
        <dbReference type="Proteomes" id="UP000003835"/>
    </source>
</evidence>
<dbReference type="InterPro" id="IPR011067">
    <property type="entry name" value="Plasmid_toxin/cell-grow_inhib"/>
</dbReference>
<gene>
    <name evidence="1" type="ORF">MC7420_3422</name>
</gene>
<accession>B4W3B0</accession>
<dbReference type="STRING" id="118168.MC7420_3422"/>
<evidence type="ECO:0000313" key="1">
    <source>
        <dbReference type="EMBL" id="EDX71307.1"/>
    </source>
</evidence>
<proteinExistence type="predicted"/>
<protein>
    <submittedName>
        <fullName evidence="1">Uncharacterized protein</fullName>
    </submittedName>
</protein>
<dbReference type="eggNOG" id="COG2337">
    <property type="taxonomic scope" value="Bacteria"/>
</dbReference>
<name>B4W3B0_9CYAN</name>
<organism evidence="1 2">
    <name type="scientific">Coleofasciculus chthonoplastes PCC 7420</name>
    <dbReference type="NCBI Taxonomy" id="118168"/>
    <lineage>
        <taxon>Bacteria</taxon>
        <taxon>Bacillati</taxon>
        <taxon>Cyanobacteriota</taxon>
        <taxon>Cyanophyceae</taxon>
        <taxon>Coleofasciculales</taxon>
        <taxon>Coleofasciculaceae</taxon>
        <taxon>Coleofasciculus</taxon>
    </lineage>
</organism>
<sequence>MSSREIYKGLPTVYPINPTQRNGLDPEYYALIHQIYTVDGNCFKDSNHHWLKRIGQLDKSDKEAIEKRLHYFLVIQDNPNSDWFSQNASPELAKKVFYQLSEDERNNLIDEFLGF</sequence>
<reference evidence="1 2" key="1">
    <citation type="submission" date="2008-07" db="EMBL/GenBank/DDBJ databases">
        <authorList>
            <person name="Tandeau de Marsac N."/>
            <person name="Ferriera S."/>
            <person name="Johnson J."/>
            <person name="Kravitz S."/>
            <person name="Beeson K."/>
            <person name="Sutton G."/>
            <person name="Rogers Y.-H."/>
            <person name="Friedman R."/>
            <person name="Frazier M."/>
            <person name="Venter J.C."/>
        </authorList>
    </citation>
    <scope>NUCLEOTIDE SEQUENCE [LARGE SCALE GENOMIC DNA]</scope>
    <source>
        <strain evidence="1 2">PCC 7420</strain>
    </source>
</reference>
<dbReference type="EMBL" id="DS989874">
    <property type="protein sequence ID" value="EDX71307.1"/>
    <property type="molecule type" value="Genomic_DNA"/>
</dbReference>
<keyword evidence="2" id="KW-1185">Reference proteome</keyword>
<dbReference type="Gene3D" id="2.30.30.110">
    <property type="match status" value="1"/>
</dbReference>